<dbReference type="Proteomes" id="UP001066276">
    <property type="component" value="Chromosome 5"/>
</dbReference>
<dbReference type="AlphaFoldDB" id="A0AAV7RHS7"/>
<comment type="caution">
    <text evidence="2">The sequence shown here is derived from an EMBL/GenBank/DDBJ whole genome shotgun (WGS) entry which is preliminary data.</text>
</comment>
<evidence type="ECO:0000313" key="3">
    <source>
        <dbReference type="Proteomes" id="UP001066276"/>
    </source>
</evidence>
<evidence type="ECO:0000256" key="1">
    <source>
        <dbReference type="SAM" id="MobiDB-lite"/>
    </source>
</evidence>
<protein>
    <submittedName>
        <fullName evidence="2">Uncharacterized protein</fullName>
    </submittedName>
</protein>
<proteinExistence type="predicted"/>
<evidence type="ECO:0000313" key="2">
    <source>
        <dbReference type="EMBL" id="KAJ1151538.1"/>
    </source>
</evidence>
<gene>
    <name evidence="2" type="ORF">NDU88_004318</name>
</gene>
<keyword evidence="3" id="KW-1185">Reference proteome</keyword>
<dbReference type="EMBL" id="JANPWB010000009">
    <property type="protein sequence ID" value="KAJ1151538.1"/>
    <property type="molecule type" value="Genomic_DNA"/>
</dbReference>
<organism evidence="2 3">
    <name type="scientific">Pleurodeles waltl</name>
    <name type="common">Iberian ribbed newt</name>
    <dbReference type="NCBI Taxonomy" id="8319"/>
    <lineage>
        <taxon>Eukaryota</taxon>
        <taxon>Metazoa</taxon>
        <taxon>Chordata</taxon>
        <taxon>Craniata</taxon>
        <taxon>Vertebrata</taxon>
        <taxon>Euteleostomi</taxon>
        <taxon>Amphibia</taxon>
        <taxon>Batrachia</taxon>
        <taxon>Caudata</taxon>
        <taxon>Salamandroidea</taxon>
        <taxon>Salamandridae</taxon>
        <taxon>Pleurodelinae</taxon>
        <taxon>Pleurodeles</taxon>
    </lineage>
</organism>
<sequence length="159" mass="17428">MPDSIQMEDTGHQEAGKIVEDMGSSAGSCSGSWHSGHASHNQIGGVQVGEGSAATETLLLQIRSELKAFKLSQEKANRWAEAQLSLINSNMQQMSTRVKEVKHWVSDLENGGSHMEASILRYQAELTDLQIQVDDAENRSHRSNLRFTGITEGRETGGY</sequence>
<feature type="region of interest" description="Disordered" evidence="1">
    <location>
        <begin position="22"/>
        <end position="44"/>
    </location>
</feature>
<reference evidence="2" key="1">
    <citation type="journal article" date="2022" name="bioRxiv">
        <title>Sequencing and chromosome-scale assembly of the giantPleurodeles waltlgenome.</title>
        <authorList>
            <person name="Brown T."/>
            <person name="Elewa A."/>
            <person name="Iarovenko S."/>
            <person name="Subramanian E."/>
            <person name="Araus A.J."/>
            <person name="Petzold A."/>
            <person name="Susuki M."/>
            <person name="Suzuki K.-i.T."/>
            <person name="Hayashi T."/>
            <person name="Toyoda A."/>
            <person name="Oliveira C."/>
            <person name="Osipova E."/>
            <person name="Leigh N.D."/>
            <person name="Simon A."/>
            <person name="Yun M.H."/>
        </authorList>
    </citation>
    <scope>NUCLEOTIDE SEQUENCE</scope>
    <source>
        <strain evidence="2">20211129_DDA</strain>
        <tissue evidence="2">Liver</tissue>
    </source>
</reference>
<feature type="compositionally biased region" description="Low complexity" evidence="1">
    <location>
        <begin position="23"/>
        <end position="40"/>
    </location>
</feature>
<name>A0AAV7RHS7_PLEWA</name>
<accession>A0AAV7RHS7</accession>